<dbReference type="NCBIfam" id="TIGR00277">
    <property type="entry name" value="HDIG"/>
    <property type="match status" value="1"/>
</dbReference>
<dbReference type="Gene3D" id="1.10.3210.10">
    <property type="entry name" value="Hypothetical protein af1432"/>
    <property type="match status" value="1"/>
</dbReference>
<evidence type="ECO:0000313" key="3">
    <source>
        <dbReference type="Proteomes" id="UP001500063"/>
    </source>
</evidence>
<dbReference type="Pfam" id="PF01966">
    <property type="entry name" value="HD"/>
    <property type="match status" value="1"/>
</dbReference>
<dbReference type="CDD" id="cd00077">
    <property type="entry name" value="HDc"/>
    <property type="match status" value="1"/>
</dbReference>
<organism evidence="2 3">
    <name type="scientific">Streptomyces blastmyceticus</name>
    <dbReference type="NCBI Taxonomy" id="68180"/>
    <lineage>
        <taxon>Bacteria</taxon>
        <taxon>Bacillati</taxon>
        <taxon>Actinomycetota</taxon>
        <taxon>Actinomycetes</taxon>
        <taxon>Kitasatosporales</taxon>
        <taxon>Streptomycetaceae</taxon>
        <taxon>Streptomyces</taxon>
    </lineage>
</organism>
<dbReference type="Proteomes" id="UP001500063">
    <property type="component" value="Unassembled WGS sequence"/>
</dbReference>
<dbReference type="EMBL" id="BAAABW010000024">
    <property type="protein sequence ID" value="GAA0360717.1"/>
    <property type="molecule type" value="Genomic_DNA"/>
</dbReference>
<keyword evidence="3" id="KW-1185">Reference proteome</keyword>
<dbReference type="PROSITE" id="PS51831">
    <property type="entry name" value="HD"/>
    <property type="match status" value="1"/>
</dbReference>
<protein>
    <submittedName>
        <fullName evidence="2">HD domain-containing protein</fullName>
    </submittedName>
</protein>
<name>A0ABN0XD79_9ACTN</name>
<sequence>MTLPTAQDVRALHEKYAPSQAAFDLVHTHCEIVCRIAEQLMARTDHGLDADLVRTGALLHDIGVYRLYDRAGRLDHGNYIRHGVLGHEILRREGFPERLSRFCSCHTGVGLTRHDIREHKLPVPVADYLAESTEEQLVMYADKFHTKSTPPKFLDADAYASHLRKFGEDKVTAFHTLRARFGEPDLAPLKAQYEDAAALARYRERRAAGAAVGIPHEAVRARLGLERE</sequence>
<dbReference type="InterPro" id="IPR006675">
    <property type="entry name" value="HDIG_dom"/>
</dbReference>
<dbReference type="InterPro" id="IPR006674">
    <property type="entry name" value="HD_domain"/>
</dbReference>
<proteinExistence type="predicted"/>
<dbReference type="RefSeq" id="WP_344119958.1">
    <property type="nucleotide sequence ID" value="NZ_BAAABW010000024.1"/>
</dbReference>
<dbReference type="SUPFAM" id="SSF109604">
    <property type="entry name" value="HD-domain/PDEase-like"/>
    <property type="match status" value="1"/>
</dbReference>
<feature type="domain" description="HD" evidence="1">
    <location>
        <begin position="26"/>
        <end position="147"/>
    </location>
</feature>
<gene>
    <name evidence="2" type="ORF">GCM10010319_42740</name>
</gene>
<accession>A0ABN0XD79</accession>
<evidence type="ECO:0000313" key="2">
    <source>
        <dbReference type="EMBL" id="GAA0360717.1"/>
    </source>
</evidence>
<dbReference type="InterPro" id="IPR003607">
    <property type="entry name" value="HD/PDEase_dom"/>
</dbReference>
<reference evidence="2 3" key="1">
    <citation type="journal article" date="2019" name="Int. J. Syst. Evol. Microbiol.">
        <title>The Global Catalogue of Microorganisms (GCM) 10K type strain sequencing project: providing services to taxonomists for standard genome sequencing and annotation.</title>
        <authorList>
            <consortium name="The Broad Institute Genomics Platform"/>
            <consortium name="The Broad Institute Genome Sequencing Center for Infectious Disease"/>
            <person name="Wu L."/>
            <person name="Ma J."/>
        </authorList>
    </citation>
    <scope>NUCLEOTIDE SEQUENCE [LARGE SCALE GENOMIC DNA]</scope>
    <source>
        <strain evidence="2 3">JCM 4565</strain>
    </source>
</reference>
<evidence type="ECO:0000259" key="1">
    <source>
        <dbReference type="PROSITE" id="PS51831"/>
    </source>
</evidence>
<comment type="caution">
    <text evidence="2">The sequence shown here is derived from an EMBL/GenBank/DDBJ whole genome shotgun (WGS) entry which is preliminary data.</text>
</comment>